<evidence type="ECO:0000313" key="8">
    <source>
        <dbReference type="Proteomes" id="UP000034329"/>
    </source>
</evidence>
<feature type="domain" description="Methionyl/Leucyl tRNA synthetase" evidence="6">
    <location>
        <begin position="5"/>
        <end position="149"/>
    </location>
</feature>
<proteinExistence type="predicted"/>
<accession>A0A0G1QQ09</accession>
<dbReference type="PANTHER" id="PTHR43326:SF1">
    <property type="entry name" value="METHIONINE--TRNA LIGASE, MITOCHONDRIAL"/>
    <property type="match status" value="1"/>
</dbReference>
<dbReference type="InterPro" id="IPR014729">
    <property type="entry name" value="Rossmann-like_a/b/a_fold"/>
</dbReference>
<comment type="caution">
    <text evidence="7">The sequence shown here is derived from an EMBL/GenBank/DDBJ whole genome shotgun (WGS) entry which is preliminary data.</text>
</comment>
<evidence type="ECO:0000259" key="6">
    <source>
        <dbReference type="Pfam" id="PF09334"/>
    </source>
</evidence>
<evidence type="ECO:0000256" key="2">
    <source>
        <dbReference type="ARBA" id="ARBA00022741"/>
    </source>
</evidence>
<protein>
    <submittedName>
        <fullName evidence="7">Methionyl-tRNA synthetase</fullName>
    </submittedName>
</protein>
<evidence type="ECO:0000256" key="3">
    <source>
        <dbReference type="ARBA" id="ARBA00022840"/>
    </source>
</evidence>
<gene>
    <name evidence="7" type="ORF">UX13_C0005G0013</name>
</gene>
<evidence type="ECO:0000256" key="5">
    <source>
        <dbReference type="ARBA" id="ARBA00023146"/>
    </source>
</evidence>
<dbReference type="AlphaFoldDB" id="A0A0G1QQ09"/>
<name>A0A0G1QQ09_9BACT</name>
<evidence type="ECO:0000256" key="1">
    <source>
        <dbReference type="ARBA" id="ARBA00022598"/>
    </source>
</evidence>
<dbReference type="PRINTS" id="PR01041">
    <property type="entry name" value="TRNASYNTHMET"/>
</dbReference>
<dbReference type="Gene3D" id="2.170.220.10">
    <property type="match status" value="1"/>
</dbReference>
<dbReference type="GO" id="GO:0006431">
    <property type="term" value="P:methionyl-tRNA aminoacylation"/>
    <property type="evidence" value="ECO:0007669"/>
    <property type="project" value="InterPro"/>
</dbReference>
<dbReference type="SUPFAM" id="SSF52374">
    <property type="entry name" value="Nucleotidylyl transferase"/>
    <property type="match status" value="1"/>
</dbReference>
<dbReference type="GO" id="GO:0005524">
    <property type="term" value="F:ATP binding"/>
    <property type="evidence" value="ECO:0007669"/>
    <property type="project" value="UniProtKB-KW"/>
</dbReference>
<keyword evidence="1" id="KW-0436">Ligase</keyword>
<evidence type="ECO:0000313" key="7">
    <source>
        <dbReference type="EMBL" id="KKU10700.1"/>
    </source>
</evidence>
<dbReference type="InterPro" id="IPR015413">
    <property type="entry name" value="Methionyl/Leucyl_tRNA_Synth"/>
</dbReference>
<organism evidence="7 8">
    <name type="scientific">Candidatus Woesebacteria bacterium GW2011_GWB1_45_5</name>
    <dbReference type="NCBI Taxonomy" id="1618581"/>
    <lineage>
        <taxon>Bacteria</taxon>
        <taxon>Candidatus Woeseibacteriota</taxon>
    </lineage>
</organism>
<dbReference type="PANTHER" id="PTHR43326">
    <property type="entry name" value="METHIONYL-TRNA SYNTHETASE"/>
    <property type="match status" value="1"/>
</dbReference>
<dbReference type="EMBL" id="LCLA01000005">
    <property type="protein sequence ID" value="KKU10700.1"/>
    <property type="molecule type" value="Genomic_DNA"/>
</dbReference>
<dbReference type="InterPro" id="IPR023457">
    <property type="entry name" value="Met-tRNA_synth_2"/>
</dbReference>
<reference evidence="7 8" key="1">
    <citation type="journal article" date="2015" name="Nature">
        <title>rRNA introns, odd ribosomes, and small enigmatic genomes across a large radiation of phyla.</title>
        <authorList>
            <person name="Brown C.T."/>
            <person name="Hug L.A."/>
            <person name="Thomas B.C."/>
            <person name="Sharon I."/>
            <person name="Castelle C.J."/>
            <person name="Singh A."/>
            <person name="Wilkins M.J."/>
            <person name="Williams K.H."/>
            <person name="Banfield J.F."/>
        </authorList>
    </citation>
    <scope>NUCLEOTIDE SEQUENCE [LARGE SCALE GENOMIC DNA]</scope>
</reference>
<sequence>MSRQSLSWGIPVPDDPGHTIYVWFDALINYLTYGDKENCWPADVHVLGKDNQRFHAIYWPAMLKSAGYELPKTILVHDFISLNGQKVSKSLGNVVLPTELVEKFGVDGVRYYFLRYGPLTNDVDITLEKIAEVYNADLANGLGNLVSRTAKLAETNRVNAGKSDVQKVDKLVSELSAGRRNK</sequence>
<keyword evidence="4" id="KW-0648">Protein biosynthesis</keyword>
<dbReference type="InterPro" id="IPR033911">
    <property type="entry name" value="MetRS_core"/>
</dbReference>
<keyword evidence="2" id="KW-0547">Nucleotide-binding</keyword>
<dbReference type="GO" id="GO:0004825">
    <property type="term" value="F:methionine-tRNA ligase activity"/>
    <property type="evidence" value="ECO:0007669"/>
    <property type="project" value="InterPro"/>
</dbReference>
<keyword evidence="3" id="KW-0067">ATP-binding</keyword>
<dbReference type="Pfam" id="PF09334">
    <property type="entry name" value="tRNA-synt_1g"/>
    <property type="match status" value="1"/>
</dbReference>
<evidence type="ECO:0000256" key="4">
    <source>
        <dbReference type="ARBA" id="ARBA00022917"/>
    </source>
</evidence>
<dbReference type="Gene3D" id="1.10.730.10">
    <property type="entry name" value="Isoleucyl-tRNA Synthetase, Domain 1"/>
    <property type="match status" value="1"/>
</dbReference>
<dbReference type="PATRIC" id="fig|1618581.3.peg.104"/>
<keyword evidence="5 7" id="KW-0030">Aminoacyl-tRNA synthetase</keyword>
<dbReference type="Proteomes" id="UP000034329">
    <property type="component" value="Unassembled WGS sequence"/>
</dbReference>
<dbReference type="Gene3D" id="3.40.50.620">
    <property type="entry name" value="HUPs"/>
    <property type="match status" value="1"/>
</dbReference>